<feature type="domain" description="HTH tetR-type" evidence="5">
    <location>
        <begin position="11"/>
        <end position="71"/>
    </location>
</feature>
<keyword evidence="7" id="KW-1185">Reference proteome</keyword>
<evidence type="ECO:0000256" key="1">
    <source>
        <dbReference type="ARBA" id="ARBA00023015"/>
    </source>
</evidence>
<sequence>MAASDHTRSKEELSKAILDAASRLFLEQGIESVSMHQIAKCAGIGQGTLYRRYSNKADLCMAMMHDQFEKFSKDIGAYLQEHAAESPCAKIREVVTYIVRFLENKWKWMGIIQSQMIHEGVKTGEDFVQSPPYRFLHRIFADLLKEGADESDPRYLHADFISHSYISVLSPHTCKHLAFTKGYTSDRIVSEFVDSLVKPLFH</sequence>
<protein>
    <submittedName>
        <fullName evidence="6">TetR family transcriptional regulator</fullName>
    </submittedName>
</protein>
<evidence type="ECO:0000256" key="2">
    <source>
        <dbReference type="ARBA" id="ARBA00023125"/>
    </source>
</evidence>
<dbReference type="Gene3D" id="1.10.357.10">
    <property type="entry name" value="Tetracycline Repressor, domain 2"/>
    <property type="match status" value="1"/>
</dbReference>
<dbReference type="GO" id="GO:0003700">
    <property type="term" value="F:DNA-binding transcription factor activity"/>
    <property type="evidence" value="ECO:0007669"/>
    <property type="project" value="TreeGrafter"/>
</dbReference>
<dbReference type="InterPro" id="IPR001647">
    <property type="entry name" value="HTH_TetR"/>
</dbReference>
<evidence type="ECO:0000313" key="7">
    <source>
        <dbReference type="Proteomes" id="UP000245202"/>
    </source>
</evidence>
<dbReference type="PROSITE" id="PS50977">
    <property type="entry name" value="HTH_TETR_2"/>
    <property type="match status" value="1"/>
</dbReference>
<reference evidence="6 7" key="1">
    <citation type="submission" date="2017-08" db="EMBL/GenBank/DDBJ databases">
        <title>Substantial Increase in Enzyme Production by Combined Drug-Resistance Mutations in Paenibacillus agaridevorans.</title>
        <authorList>
            <person name="Tanaka Y."/>
            <person name="Funane K."/>
            <person name="Hosaka T."/>
            <person name="Shiwa Y."/>
            <person name="Fujita N."/>
            <person name="Miyazaki T."/>
            <person name="Yoshikawa H."/>
            <person name="Murakami K."/>
            <person name="Kasahara K."/>
            <person name="Inaoka T."/>
            <person name="Hiraga Y."/>
            <person name="Ochi K."/>
        </authorList>
    </citation>
    <scope>NUCLEOTIDE SEQUENCE [LARGE SCALE GENOMIC DNA]</scope>
    <source>
        <strain evidence="6 7">T-3040</strain>
    </source>
</reference>
<organism evidence="6 7">
    <name type="scientific">Paenibacillus agaridevorans</name>
    <dbReference type="NCBI Taxonomy" id="171404"/>
    <lineage>
        <taxon>Bacteria</taxon>
        <taxon>Bacillati</taxon>
        <taxon>Bacillota</taxon>
        <taxon>Bacilli</taxon>
        <taxon>Bacillales</taxon>
        <taxon>Paenibacillaceae</taxon>
        <taxon>Paenibacillus</taxon>
    </lineage>
</organism>
<dbReference type="EMBL" id="BDQX01000243">
    <property type="protein sequence ID" value="GBG09678.1"/>
    <property type="molecule type" value="Genomic_DNA"/>
</dbReference>
<keyword evidence="2 4" id="KW-0238">DNA-binding</keyword>
<dbReference type="PANTHER" id="PTHR30055:SF234">
    <property type="entry name" value="HTH-TYPE TRANSCRIPTIONAL REGULATOR BETI"/>
    <property type="match status" value="1"/>
</dbReference>
<keyword evidence="1" id="KW-0805">Transcription regulation</keyword>
<dbReference type="Pfam" id="PF00440">
    <property type="entry name" value="TetR_N"/>
    <property type="match status" value="1"/>
</dbReference>
<dbReference type="GO" id="GO:0000976">
    <property type="term" value="F:transcription cis-regulatory region binding"/>
    <property type="evidence" value="ECO:0007669"/>
    <property type="project" value="TreeGrafter"/>
</dbReference>
<dbReference type="InterPro" id="IPR009057">
    <property type="entry name" value="Homeodomain-like_sf"/>
</dbReference>
<gene>
    <name evidence="6" type="ORF">PAT3040_04336</name>
</gene>
<dbReference type="AlphaFoldDB" id="A0A2R5EX97"/>
<keyword evidence="3" id="KW-0804">Transcription</keyword>
<proteinExistence type="predicted"/>
<accession>A0A2R5EX97</accession>
<name>A0A2R5EX97_9BACL</name>
<dbReference type="InterPro" id="IPR050109">
    <property type="entry name" value="HTH-type_TetR-like_transc_reg"/>
</dbReference>
<dbReference type="Proteomes" id="UP000245202">
    <property type="component" value="Unassembled WGS sequence"/>
</dbReference>
<dbReference type="PANTHER" id="PTHR30055">
    <property type="entry name" value="HTH-TYPE TRANSCRIPTIONAL REGULATOR RUTR"/>
    <property type="match status" value="1"/>
</dbReference>
<feature type="DNA-binding region" description="H-T-H motif" evidence="4">
    <location>
        <begin position="34"/>
        <end position="53"/>
    </location>
</feature>
<dbReference type="RefSeq" id="WP_108994345.1">
    <property type="nucleotide sequence ID" value="NZ_BDQX01000243.1"/>
</dbReference>
<dbReference type="PRINTS" id="PR00455">
    <property type="entry name" value="HTHTETR"/>
</dbReference>
<comment type="caution">
    <text evidence="6">The sequence shown here is derived from an EMBL/GenBank/DDBJ whole genome shotgun (WGS) entry which is preliminary data.</text>
</comment>
<evidence type="ECO:0000256" key="3">
    <source>
        <dbReference type="ARBA" id="ARBA00023163"/>
    </source>
</evidence>
<evidence type="ECO:0000313" key="6">
    <source>
        <dbReference type="EMBL" id="GBG09678.1"/>
    </source>
</evidence>
<dbReference type="SUPFAM" id="SSF46689">
    <property type="entry name" value="Homeodomain-like"/>
    <property type="match status" value="1"/>
</dbReference>
<evidence type="ECO:0000259" key="5">
    <source>
        <dbReference type="PROSITE" id="PS50977"/>
    </source>
</evidence>
<evidence type="ECO:0000256" key="4">
    <source>
        <dbReference type="PROSITE-ProRule" id="PRU00335"/>
    </source>
</evidence>